<dbReference type="Proteomes" id="UP000654370">
    <property type="component" value="Unassembled WGS sequence"/>
</dbReference>
<comment type="caution">
    <text evidence="1">The sequence shown here is derived from an EMBL/GenBank/DDBJ whole genome shotgun (WGS) entry which is preliminary data.</text>
</comment>
<reference evidence="1" key="1">
    <citation type="submission" date="2020-12" db="EMBL/GenBank/DDBJ databases">
        <title>Metabolic potential, ecology and presence of endohyphal bacteria is reflected in genomic diversity of Mucoromycotina.</title>
        <authorList>
            <person name="Muszewska A."/>
            <person name="Okrasinska A."/>
            <person name="Steczkiewicz K."/>
            <person name="Drgas O."/>
            <person name="Orlowska M."/>
            <person name="Perlinska-Lenart U."/>
            <person name="Aleksandrzak-Piekarczyk T."/>
            <person name="Szatraj K."/>
            <person name="Zielenkiewicz U."/>
            <person name="Pilsyk S."/>
            <person name="Malc E."/>
            <person name="Mieczkowski P."/>
            <person name="Kruszewska J.S."/>
            <person name="Biernat P."/>
            <person name="Pawlowska J."/>
        </authorList>
    </citation>
    <scope>NUCLEOTIDE SEQUENCE</scope>
    <source>
        <strain evidence="1">WA0000067209</strain>
    </source>
</reference>
<gene>
    <name evidence="1" type="ORF">INT43_007788</name>
</gene>
<dbReference type="EMBL" id="JAEPQZ010000009">
    <property type="protein sequence ID" value="KAG2177132.1"/>
    <property type="molecule type" value="Genomic_DNA"/>
</dbReference>
<evidence type="ECO:0000313" key="1">
    <source>
        <dbReference type="EMBL" id="KAG2177132.1"/>
    </source>
</evidence>
<proteinExistence type="predicted"/>
<dbReference type="AlphaFoldDB" id="A0A8H7PN39"/>
<keyword evidence="2" id="KW-1185">Reference proteome</keyword>
<evidence type="ECO:0000313" key="2">
    <source>
        <dbReference type="Proteomes" id="UP000654370"/>
    </source>
</evidence>
<sequence>MGYNDLIQVLEPNQHPNGHLIQDVITALYLLNIPLSPQSIVDTEHFTEINGRRDTLRHVLIYAAYRYGNRLCGKCSTSILKETFYGLLDHALGTKDDLITYIYSRVSLEEEVAQSEAVLNSDLAISIKTIQQLVLAARTGQHFMYFQAHSSTTISRVCTVCKGQTRDII</sequence>
<accession>A0A8H7PN39</accession>
<organism evidence="1 2">
    <name type="scientific">Mortierella isabellina</name>
    <name type="common">Filamentous fungus</name>
    <name type="synonym">Umbelopsis isabellina</name>
    <dbReference type="NCBI Taxonomy" id="91625"/>
    <lineage>
        <taxon>Eukaryota</taxon>
        <taxon>Fungi</taxon>
        <taxon>Fungi incertae sedis</taxon>
        <taxon>Mucoromycota</taxon>
        <taxon>Mucoromycotina</taxon>
        <taxon>Umbelopsidomycetes</taxon>
        <taxon>Umbelopsidales</taxon>
        <taxon>Umbelopsidaceae</taxon>
        <taxon>Umbelopsis</taxon>
    </lineage>
</organism>
<name>A0A8H7PN39_MORIS</name>
<protein>
    <submittedName>
        <fullName evidence="1">Uncharacterized protein</fullName>
    </submittedName>
</protein>